<dbReference type="EMBL" id="CP048882">
    <property type="protein sequence ID" value="QPP08098.1"/>
    <property type="molecule type" value="Genomic_DNA"/>
</dbReference>
<dbReference type="Proteomes" id="UP000595046">
    <property type="component" value="Chromosome"/>
</dbReference>
<gene>
    <name evidence="1" type="ORF">G4Z16_18715</name>
</gene>
<dbReference type="AlphaFoldDB" id="A0A7T1T861"/>
<dbReference type="KEGG" id="sbat:G4Z16_18715"/>
<organism evidence="1 2">
    <name type="scientific">Streptomyces bathyalis</name>
    <dbReference type="NCBI Taxonomy" id="2710756"/>
    <lineage>
        <taxon>Bacteria</taxon>
        <taxon>Bacillati</taxon>
        <taxon>Actinomycetota</taxon>
        <taxon>Actinomycetes</taxon>
        <taxon>Kitasatosporales</taxon>
        <taxon>Streptomycetaceae</taxon>
        <taxon>Streptomyces</taxon>
    </lineage>
</organism>
<accession>A0A7T1T861</accession>
<evidence type="ECO:0000313" key="2">
    <source>
        <dbReference type="Proteomes" id="UP000595046"/>
    </source>
</evidence>
<dbReference type="RefSeq" id="WP_197351890.1">
    <property type="nucleotide sequence ID" value="NZ_CP048882.1"/>
</dbReference>
<keyword evidence="2" id="KW-1185">Reference proteome</keyword>
<sequence length="96" mass="10891">MRMMLRALMDTEKSNKAIENGQMQKMMDALTDQLKPEAAYYSPHAGKRSCIMIFDMKESSQLPPIVEMLFQTMGAEVEIQPVMNREELHKGLAAIA</sequence>
<name>A0A7T1T861_9ACTN</name>
<reference evidence="2" key="1">
    <citation type="submission" date="2020-02" db="EMBL/GenBank/DDBJ databases">
        <title>Streptomyces sp. ASO4wet.</title>
        <authorList>
            <person name="Risdian C."/>
            <person name="Landwehr W."/>
            <person name="Schupp P."/>
            <person name="Wink J."/>
        </authorList>
    </citation>
    <scope>NUCLEOTIDE SEQUENCE [LARGE SCALE GENOMIC DNA]</scope>
    <source>
        <strain evidence="2">ASO4wet</strain>
    </source>
</reference>
<protein>
    <submittedName>
        <fullName evidence="1">Uncharacterized protein</fullName>
    </submittedName>
</protein>
<evidence type="ECO:0000313" key="1">
    <source>
        <dbReference type="EMBL" id="QPP08098.1"/>
    </source>
</evidence>
<proteinExistence type="predicted"/>